<evidence type="ECO:0000256" key="4">
    <source>
        <dbReference type="ARBA" id="ARBA00022502"/>
    </source>
</evidence>
<dbReference type="GO" id="GO:1990529">
    <property type="term" value="C:glycosylphosphatidylinositol-mannosyltransferase I complex"/>
    <property type="evidence" value="ECO:0007669"/>
    <property type="project" value="TreeGrafter"/>
</dbReference>
<evidence type="ECO:0000313" key="16">
    <source>
        <dbReference type="RefSeq" id="XP_070140727.1"/>
    </source>
</evidence>
<sequence>MTQAKPANATGLQRLSRRILQTSFRTHILISAVLRIALICYGQIHDSRSAVPYTDIDYKVVTDGARQVLAGETPFARHTYRYSPIMAYLQTLNILLHPAWGKLLYATFDLIIATLIYRLVHMEIKSQYQKTVQHLLSKFNRPQESDQSLDALDERSHPENLARASACFWLYNPLTAVISTRGSGDCFSSFFVILTIYLLLKAEHKGSHSHWLIFGAGLAHGLVIHLRLYPLLFSLAYYLSLSTRLTQTPWDFLGQVLRPNRQQLCLVIGTLVSLVAFTWTFYRMYGWEYIYEAYLYHFVRKDPRHNFSLQFLLQYLGSATSAVEPSLFLKLLVMAPQFLLILHLSLSFGQFRQTLPFCIFAVAFVVVTYNSVVTSQYFIWYLAILPLCLNNFKLLSWRRCFGLLILWLLAQGLWLLPAYLLEFRTWNTFYWIGLQGGVFFAANGYILEQLLSHYGFTQFKISYRKLL</sequence>
<evidence type="ECO:0000256" key="12">
    <source>
        <dbReference type="ARBA" id="ARBA00093608"/>
    </source>
</evidence>
<protein>
    <recommendedName>
        <fullName evidence="12 13">GPI alpha-1,4-mannosyltransferase I, catalytic subunit</fullName>
        <ecNumber evidence="13">2.4.1.-</ecNumber>
    </recommendedName>
    <alternativeName>
        <fullName evidence="13">GPI mannosyltransferase I</fullName>
    </alternativeName>
</protein>
<evidence type="ECO:0000313" key="14">
    <source>
        <dbReference type="Proteomes" id="UP001652661"/>
    </source>
</evidence>
<gene>
    <name evidence="15" type="primary">LOC108072314</name>
    <name evidence="16" type="synonym">PIG-M</name>
</gene>
<feature type="transmembrane region" description="Helical" evidence="13">
    <location>
        <begin position="103"/>
        <end position="120"/>
    </location>
</feature>
<evidence type="ECO:0000256" key="11">
    <source>
        <dbReference type="ARBA" id="ARBA00093408"/>
    </source>
</evidence>
<keyword evidence="9 13" id="KW-1133">Transmembrane helix</keyword>
<dbReference type="GO" id="GO:0051751">
    <property type="term" value="F:alpha-1,4-mannosyltransferase activity"/>
    <property type="evidence" value="ECO:0007669"/>
    <property type="project" value="InterPro"/>
</dbReference>
<evidence type="ECO:0000256" key="13">
    <source>
        <dbReference type="RuleBase" id="RU365064"/>
    </source>
</evidence>
<dbReference type="Pfam" id="PF05007">
    <property type="entry name" value="Mannosyl_trans"/>
    <property type="match status" value="1"/>
</dbReference>
<dbReference type="GO" id="GO:0006506">
    <property type="term" value="P:GPI anchor biosynthetic process"/>
    <property type="evidence" value="ECO:0007669"/>
    <property type="project" value="UniProtKB-UniPathway"/>
</dbReference>
<dbReference type="RefSeq" id="XP_070140727.1">
    <property type="nucleotide sequence ID" value="XM_070284626.1"/>
</dbReference>
<keyword evidence="4 13" id="KW-0337">GPI-anchor biosynthesis</keyword>
<dbReference type="OrthoDB" id="3821113at2759"/>
<reference evidence="14" key="2">
    <citation type="submission" date="2025-05" db="UniProtKB">
        <authorList>
            <consortium name="RefSeq"/>
        </authorList>
    </citation>
    <scope>NUCLEOTIDE SEQUENCE [LARGE SCALE GENOMIC DNA]</scope>
    <source>
        <strain evidence="14">14028-0561.14</strain>
    </source>
</reference>
<keyword evidence="10 13" id="KW-0472">Membrane</keyword>
<dbReference type="RefSeq" id="XP_017018877.1">
    <property type="nucleotide sequence ID" value="XM_017163388.1"/>
</dbReference>
<feature type="transmembrane region" description="Helical" evidence="13">
    <location>
        <begin position="327"/>
        <end position="348"/>
    </location>
</feature>
<comment type="pathway">
    <text evidence="2 13">Glycolipid biosynthesis; glycosylphosphatidylinositol-anchor biosynthesis.</text>
</comment>
<comment type="similarity">
    <text evidence="3 13">Belongs to the PIGM family.</text>
</comment>
<feature type="transmembrane region" description="Helical" evidence="13">
    <location>
        <begin position="24"/>
        <end position="44"/>
    </location>
</feature>
<organism evidence="14 15">
    <name type="scientific">Drosophila kikkawai</name>
    <name type="common">Fruit fly</name>
    <dbReference type="NCBI Taxonomy" id="30033"/>
    <lineage>
        <taxon>Eukaryota</taxon>
        <taxon>Metazoa</taxon>
        <taxon>Ecdysozoa</taxon>
        <taxon>Arthropoda</taxon>
        <taxon>Hexapoda</taxon>
        <taxon>Insecta</taxon>
        <taxon>Pterygota</taxon>
        <taxon>Neoptera</taxon>
        <taxon>Endopterygota</taxon>
        <taxon>Diptera</taxon>
        <taxon>Brachycera</taxon>
        <taxon>Muscomorpha</taxon>
        <taxon>Ephydroidea</taxon>
        <taxon>Drosophilidae</taxon>
        <taxon>Drosophila</taxon>
        <taxon>Sophophora</taxon>
    </lineage>
</organism>
<evidence type="ECO:0000256" key="10">
    <source>
        <dbReference type="ARBA" id="ARBA00023136"/>
    </source>
</evidence>
<evidence type="ECO:0000256" key="7">
    <source>
        <dbReference type="ARBA" id="ARBA00022692"/>
    </source>
</evidence>
<comment type="function">
    <text evidence="11 13">Catalytic subunit of the glycosylphosphatidylinositol-mannosyltransferase I complex which catalyzes the transfer of the first mannose, via an alpha-1,4 bond from a dolichol-phosphate-mannose (Dol-P-Man) to the glucosaminyl acyl phosphatidylinositol (GlcN-(acyl)PI) intermediate to generate alpha-D-Man-(1-&gt;4)-alpha-D-GlcN-(1-&gt;6)-(1-radyl,2-acyl-sn-glycero-3-phospho)-2-acyl-inositol and participates in the sixth step of the glycosylphosphatidylinositol-anchor biosynthesis.</text>
</comment>
<comment type="subcellular location">
    <subcellularLocation>
        <location evidence="1 13">Endoplasmic reticulum membrane</location>
        <topology evidence="1 13">Multi-pass membrane protein</topology>
    </subcellularLocation>
</comment>
<feature type="transmembrane region" description="Helical" evidence="13">
    <location>
        <begin position="428"/>
        <end position="447"/>
    </location>
</feature>
<dbReference type="Proteomes" id="UP001652661">
    <property type="component" value="Chromosome 2R"/>
</dbReference>
<evidence type="ECO:0000256" key="1">
    <source>
        <dbReference type="ARBA" id="ARBA00004477"/>
    </source>
</evidence>
<dbReference type="GeneID" id="108072314"/>
<evidence type="ECO:0000256" key="2">
    <source>
        <dbReference type="ARBA" id="ARBA00004687"/>
    </source>
</evidence>
<evidence type="ECO:0000256" key="9">
    <source>
        <dbReference type="ARBA" id="ARBA00022989"/>
    </source>
</evidence>
<evidence type="ECO:0000313" key="15">
    <source>
        <dbReference type="RefSeq" id="XP_017018877.1"/>
    </source>
</evidence>
<dbReference type="UniPathway" id="UPA00196"/>
<keyword evidence="6 13" id="KW-0808">Transferase</keyword>
<evidence type="ECO:0000256" key="8">
    <source>
        <dbReference type="ARBA" id="ARBA00022824"/>
    </source>
</evidence>
<keyword evidence="14" id="KW-1185">Reference proteome</keyword>
<dbReference type="PANTHER" id="PTHR12886:SF0">
    <property type="entry name" value="GPI MANNOSYLTRANSFERASE 1"/>
    <property type="match status" value="1"/>
</dbReference>
<keyword evidence="5 13" id="KW-0328">Glycosyltransferase</keyword>
<dbReference type="GO" id="GO:0005789">
    <property type="term" value="C:endoplasmic reticulum membrane"/>
    <property type="evidence" value="ECO:0007669"/>
    <property type="project" value="UniProtKB-SubCell"/>
</dbReference>
<name>A0A6P4HS84_DROKI</name>
<evidence type="ECO:0000256" key="5">
    <source>
        <dbReference type="ARBA" id="ARBA00022676"/>
    </source>
</evidence>
<keyword evidence="8 13" id="KW-0256">Endoplasmic reticulum</keyword>
<dbReference type="PANTHER" id="PTHR12886">
    <property type="entry name" value="PIG-M MANNOSYLTRANSFERASE"/>
    <property type="match status" value="1"/>
</dbReference>
<accession>A0A6P4HS84</accession>
<evidence type="ECO:0000256" key="3">
    <source>
        <dbReference type="ARBA" id="ARBA00011071"/>
    </source>
</evidence>
<feature type="transmembrane region" description="Helical" evidence="13">
    <location>
        <begin position="212"/>
        <end position="239"/>
    </location>
</feature>
<dbReference type="AlphaFoldDB" id="A0A6P4HS84"/>
<feature type="transmembrane region" description="Helical" evidence="13">
    <location>
        <begin position="403"/>
        <end position="422"/>
    </location>
</feature>
<feature type="transmembrane region" description="Helical" evidence="13">
    <location>
        <begin position="182"/>
        <end position="200"/>
    </location>
</feature>
<feature type="transmembrane region" description="Helical" evidence="13">
    <location>
        <begin position="264"/>
        <end position="282"/>
    </location>
</feature>
<evidence type="ECO:0000256" key="6">
    <source>
        <dbReference type="ARBA" id="ARBA00022679"/>
    </source>
</evidence>
<reference evidence="15" key="1">
    <citation type="submission" date="2025-04" db="UniProtKB">
        <authorList>
            <consortium name="RefSeq"/>
        </authorList>
    </citation>
    <scope>IDENTIFICATION</scope>
    <source>
        <strain evidence="14 16">14028-0561.14</strain>
        <tissue evidence="16">Whole fly</tissue>
    </source>
</reference>
<proteinExistence type="inferred from homology"/>
<dbReference type="InterPro" id="IPR007704">
    <property type="entry name" value="PIG-M"/>
</dbReference>
<dbReference type="EC" id="2.4.1.-" evidence="13"/>
<dbReference type="GO" id="GO:0004376">
    <property type="term" value="F:GPI mannosyltransferase activity"/>
    <property type="evidence" value="ECO:0007669"/>
    <property type="project" value="InterPro"/>
</dbReference>
<keyword evidence="7 13" id="KW-0812">Transmembrane</keyword>